<evidence type="ECO:0000256" key="1">
    <source>
        <dbReference type="SAM" id="MobiDB-lite"/>
    </source>
</evidence>
<evidence type="ECO:0008006" key="4">
    <source>
        <dbReference type="Google" id="ProtNLM"/>
    </source>
</evidence>
<accession>A1A2U1</accession>
<evidence type="ECO:0000313" key="2">
    <source>
        <dbReference type="EMBL" id="BAF40024.1"/>
    </source>
</evidence>
<dbReference type="AlphaFoldDB" id="A1A2U1"/>
<proteinExistence type="predicted"/>
<dbReference type="InterPro" id="IPR032584">
    <property type="entry name" value="DUF4913"/>
</dbReference>
<evidence type="ECO:0000313" key="3">
    <source>
        <dbReference type="Proteomes" id="UP000008702"/>
    </source>
</evidence>
<dbReference type="Pfam" id="PF16259">
    <property type="entry name" value="DUF4913"/>
    <property type="match status" value="1"/>
</dbReference>
<name>A1A2U1_BIFAA</name>
<feature type="region of interest" description="Disordered" evidence="1">
    <location>
        <begin position="48"/>
        <end position="67"/>
    </location>
</feature>
<dbReference type="KEGG" id="bad:BAD_1243"/>
<dbReference type="HOGENOM" id="CLU_720927_0_0_11"/>
<feature type="region of interest" description="Disordered" evidence="1">
    <location>
        <begin position="137"/>
        <end position="172"/>
    </location>
</feature>
<dbReference type="Proteomes" id="UP000008702">
    <property type="component" value="Chromosome"/>
</dbReference>
<sequence>MGFGSFIERLSMAFHRNPSKDKEFQTIRKAMVFPPNLSADAPAAPVPLPWSDALPPEPPAPPQTASGNVRVEELTIEDGPELERAVAATFAVDGVKDATRYGLTIPFLRWLIAYKAELTAEDFAVVSREDLIQVERKRTDARRHSSNSAYRPRPSQIGIEREPNSNPKIFDATTVDSEGRTSIATIQNGGEPADGNGIDDVLSTPESREIGDDQAEREALVGQFGARTQMRDTYYPNLACFVELHVANMWPYQQGVMTKFLWVPDWWRYPPLIYQLDALWRAYENARRQPGQMMIFSIQAFGLLDRVFNKDTGLVASLGIDETEHTTGPNEPLPCIRPPRGWRRKAMEPLRPIRPKDMDEPIPTVEMEKQSHRMIPKMRSSSRNQRKQQEGNR</sequence>
<keyword evidence="3" id="KW-1185">Reference proteome</keyword>
<reference evidence="2 3" key="1">
    <citation type="submission" date="2006-12" db="EMBL/GenBank/DDBJ databases">
        <title>Bifidobacterium adolescentis complete genome sequence.</title>
        <authorList>
            <person name="Suzuki T."/>
            <person name="Tsuda Y."/>
            <person name="Kanou N."/>
            <person name="Inoue T."/>
            <person name="Kumazaki K."/>
            <person name="Nagano S."/>
            <person name="Hirai S."/>
            <person name="Tanaka K."/>
            <person name="Watanabe K."/>
        </authorList>
    </citation>
    <scope>NUCLEOTIDE SEQUENCE [LARGE SCALE GENOMIC DNA]</scope>
    <source>
        <strain evidence="3">ATCC 15703 / DSM 20083 / NCTC 11814 / E194a</strain>
    </source>
</reference>
<dbReference type="STRING" id="367928.BAD_1243"/>
<organism evidence="2 3">
    <name type="scientific">Bifidobacterium adolescentis (strain ATCC 15703 / DSM 20083 / NCTC 11814 / E194a)</name>
    <dbReference type="NCBI Taxonomy" id="367928"/>
    <lineage>
        <taxon>Bacteria</taxon>
        <taxon>Bacillati</taxon>
        <taxon>Actinomycetota</taxon>
        <taxon>Actinomycetes</taxon>
        <taxon>Bifidobacteriales</taxon>
        <taxon>Bifidobacteriaceae</taxon>
        <taxon>Bifidobacterium</taxon>
    </lineage>
</organism>
<protein>
    <recommendedName>
        <fullName evidence="4">DUF4913 domain-containing protein</fullName>
    </recommendedName>
</protein>
<dbReference type="EMBL" id="AP009256">
    <property type="protein sequence ID" value="BAF40024.1"/>
    <property type="molecule type" value="Genomic_DNA"/>
</dbReference>
<feature type="region of interest" description="Disordered" evidence="1">
    <location>
        <begin position="349"/>
        <end position="393"/>
    </location>
</feature>
<gene>
    <name evidence="2" type="ordered locus">BAD_1243</name>
</gene>